<dbReference type="PANTHER" id="PTHR11895">
    <property type="entry name" value="TRANSAMIDASE"/>
    <property type="match status" value="1"/>
</dbReference>
<feature type="domain" description="Amidase" evidence="1">
    <location>
        <begin position="24"/>
        <end position="430"/>
    </location>
</feature>
<dbReference type="RefSeq" id="WP_248868361.1">
    <property type="nucleotide sequence ID" value="NZ_CP086322.1"/>
</dbReference>
<sequence>MSLFELTLTQADEALTRGDLSPTELLRAFLDRADEVDPKCGVLAARFDDAAFTAAEQAEKRIARGERRGRLDGIPLTVKSLYDVAGLPTSAGSAVRTGPAAERDADAVAALREAGAVIFATTRMDEFGLGVDCPATTNPRAPERDTGGSSGGAAAAVVTGVSPVALGSDTGGSVRIPAAHCGAVGFKPTYGTISTTGMVPLSWSLDHVGALGRSVRDCATVIGALSGTTLPDAARTTLAGRRVGLATGPLFNQVSGEVADNVERARRLLTKTGVEVAPIELPFAELVSHAVRIIMMSEASSFHRPYMAEQFDAYGSTVRQRLEEGSLVPARDYIDAQRFRAKVLHAWREAWQDVDAVLMPTTAVAAVPRGEFWLPMEDGRTDLTPFAYTRFTHLANLTGLPAVSLPFGTSQDGVPFGLQLLGRPHDEQTLVAVAHEIETLAGGPWPQATSDSLPTASGA</sequence>
<dbReference type="Gene3D" id="3.90.1300.10">
    <property type="entry name" value="Amidase signature (AS) domain"/>
    <property type="match status" value="1"/>
</dbReference>
<proteinExistence type="predicted"/>
<protein>
    <submittedName>
        <fullName evidence="2">Amidase</fullName>
    </submittedName>
</protein>
<dbReference type="Proteomes" id="UP000830115">
    <property type="component" value="Chromosome"/>
</dbReference>
<dbReference type="EMBL" id="CP086322">
    <property type="protein sequence ID" value="UQA97422.1"/>
    <property type="molecule type" value="Genomic_DNA"/>
</dbReference>
<name>A0ABY4MI99_9ACTN</name>
<reference evidence="2" key="1">
    <citation type="submission" date="2021-10" db="EMBL/GenBank/DDBJ databases">
        <title>Streptomyces nigrumlapis sp.nov.,an antimicrobial producing actinobacterium isolated from Black Gobi rocks.</title>
        <authorList>
            <person name="Wen Y."/>
            <person name="Zhang W."/>
            <person name="Liu X.G."/>
        </authorList>
    </citation>
    <scope>NUCLEOTIDE SEQUENCE</scope>
    <source>
        <strain evidence="2">ST13-2-2</strain>
    </source>
</reference>
<dbReference type="Pfam" id="PF01425">
    <property type="entry name" value="Amidase"/>
    <property type="match status" value="1"/>
</dbReference>
<evidence type="ECO:0000259" key="1">
    <source>
        <dbReference type="Pfam" id="PF01425"/>
    </source>
</evidence>
<organism evidence="2 3">
    <name type="scientific">Streptomyces halobius</name>
    <dbReference type="NCBI Taxonomy" id="2879846"/>
    <lineage>
        <taxon>Bacteria</taxon>
        <taxon>Bacillati</taxon>
        <taxon>Actinomycetota</taxon>
        <taxon>Actinomycetes</taxon>
        <taxon>Kitasatosporales</taxon>
        <taxon>Streptomycetaceae</taxon>
        <taxon>Streptomyces</taxon>
    </lineage>
</organism>
<dbReference type="InterPro" id="IPR023631">
    <property type="entry name" value="Amidase_dom"/>
</dbReference>
<evidence type="ECO:0000313" key="2">
    <source>
        <dbReference type="EMBL" id="UQA97422.1"/>
    </source>
</evidence>
<accession>A0ABY4MI99</accession>
<dbReference type="InterPro" id="IPR000120">
    <property type="entry name" value="Amidase"/>
</dbReference>
<gene>
    <name evidence="2" type="ORF">K9S39_41155</name>
</gene>
<evidence type="ECO:0000313" key="3">
    <source>
        <dbReference type="Proteomes" id="UP000830115"/>
    </source>
</evidence>
<keyword evidence="3" id="KW-1185">Reference proteome</keyword>
<dbReference type="InterPro" id="IPR036928">
    <property type="entry name" value="AS_sf"/>
</dbReference>
<dbReference type="PANTHER" id="PTHR11895:SF176">
    <property type="entry name" value="AMIDASE AMID-RELATED"/>
    <property type="match status" value="1"/>
</dbReference>
<dbReference type="SUPFAM" id="SSF75304">
    <property type="entry name" value="Amidase signature (AS) enzymes"/>
    <property type="match status" value="1"/>
</dbReference>